<dbReference type="Gene3D" id="1.10.1740.10">
    <property type="match status" value="1"/>
</dbReference>
<dbReference type="Pfam" id="PF04542">
    <property type="entry name" value="Sigma70_r2"/>
    <property type="match status" value="1"/>
</dbReference>
<reference evidence="7 8" key="1">
    <citation type="submission" date="2017-04" db="EMBL/GenBank/DDBJ databases">
        <authorList>
            <person name="Afonso C.L."/>
            <person name="Miller P.J."/>
            <person name="Scott M.A."/>
            <person name="Spackman E."/>
            <person name="Goraichik I."/>
            <person name="Dimitrov K.M."/>
            <person name="Suarez D.L."/>
            <person name="Swayne D.E."/>
        </authorList>
    </citation>
    <scope>NUCLEOTIDE SEQUENCE [LARGE SCALE GENOMIC DNA]</scope>
    <source>
        <strain evidence="7 8">DSM 19625</strain>
    </source>
</reference>
<dbReference type="InterPro" id="IPR039425">
    <property type="entry name" value="RNA_pol_sigma-70-like"/>
</dbReference>
<keyword evidence="4" id="KW-0804">Transcription</keyword>
<evidence type="ECO:0000256" key="1">
    <source>
        <dbReference type="ARBA" id="ARBA00010641"/>
    </source>
</evidence>
<dbReference type="InterPro" id="IPR013325">
    <property type="entry name" value="RNA_pol_sigma_r2"/>
</dbReference>
<dbReference type="InterPro" id="IPR013324">
    <property type="entry name" value="RNA_pol_sigma_r3/r4-like"/>
</dbReference>
<keyword evidence="8" id="KW-1185">Reference proteome</keyword>
<dbReference type="NCBIfam" id="TIGR02985">
    <property type="entry name" value="Sig70_bacteroi1"/>
    <property type="match status" value="1"/>
</dbReference>
<protein>
    <submittedName>
        <fullName evidence="7">RNA polymerase sigma-70 factor, ECF subfamily</fullName>
    </submittedName>
</protein>
<dbReference type="InterPro" id="IPR007627">
    <property type="entry name" value="RNA_pol_sigma70_r2"/>
</dbReference>
<keyword evidence="3" id="KW-0731">Sigma factor</keyword>
<dbReference type="GO" id="GO:0003677">
    <property type="term" value="F:DNA binding"/>
    <property type="evidence" value="ECO:0007669"/>
    <property type="project" value="InterPro"/>
</dbReference>
<dbReference type="SUPFAM" id="SSF88946">
    <property type="entry name" value="Sigma2 domain of RNA polymerase sigma factors"/>
    <property type="match status" value="1"/>
</dbReference>
<name>A0A1W2E198_9SPHI</name>
<keyword evidence="2" id="KW-0805">Transcription regulation</keyword>
<dbReference type="PANTHER" id="PTHR43133:SF46">
    <property type="entry name" value="RNA POLYMERASE SIGMA-70 FACTOR ECF SUBFAMILY"/>
    <property type="match status" value="1"/>
</dbReference>
<dbReference type="GO" id="GO:0006352">
    <property type="term" value="P:DNA-templated transcription initiation"/>
    <property type="evidence" value="ECO:0007669"/>
    <property type="project" value="InterPro"/>
</dbReference>
<dbReference type="Gene3D" id="1.10.10.10">
    <property type="entry name" value="Winged helix-like DNA-binding domain superfamily/Winged helix DNA-binding domain"/>
    <property type="match status" value="1"/>
</dbReference>
<dbReference type="InterPro" id="IPR014284">
    <property type="entry name" value="RNA_pol_sigma-70_dom"/>
</dbReference>
<dbReference type="EMBL" id="FWYB01000009">
    <property type="protein sequence ID" value="SMD02828.1"/>
    <property type="molecule type" value="Genomic_DNA"/>
</dbReference>
<dbReference type="InterPro" id="IPR013249">
    <property type="entry name" value="RNA_pol_sigma70_r4_t2"/>
</dbReference>
<dbReference type="STRING" id="475255.SAMN04488101_1094"/>
<evidence type="ECO:0000313" key="7">
    <source>
        <dbReference type="EMBL" id="SMD02828.1"/>
    </source>
</evidence>
<dbReference type="GO" id="GO:0016987">
    <property type="term" value="F:sigma factor activity"/>
    <property type="evidence" value="ECO:0007669"/>
    <property type="project" value="UniProtKB-KW"/>
</dbReference>
<accession>A0A1W2E198</accession>
<dbReference type="NCBIfam" id="TIGR02937">
    <property type="entry name" value="sigma70-ECF"/>
    <property type="match status" value="1"/>
</dbReference>
<proteinExistence type="inferred from homology"/>
<feature type="domain" description="RNA polymerase sigma-70 region 2" evidence="5">
    <location>
        <begin position="27"/>
        <end position="92"/>
    </location>
</feature>
<feature type="domain" description="RNA polymerase sigma factor 70 region 4 type 2" evidence="6">
    <location>
        <begin position="125"/>
        <end position="175"/>
    </location>
</feature>
<evidence type="ECO:0000259" key="5">
    <source>
        <dbReference type="Pfam" id="PF04542"/>
    </source>
</evidence>
<dbReference type="InterPro" id="IPR014327">
    <property type="entry name" value="RNA_pol_sigma70_bacteroid"/>
</dbReference>
<dbReference type="CDD" id="cd06171">
    <property type="entry name" value="Sigma70_r4"/>
    <property type="match status" value="1"/>
</dbReference>
<gene>
    <name evidence="7" type="ORF">SAMN04488101_1094</name>
</gene>
<dbReference type="Pfam" id="PF08281">
    <property type="entry name" value="Sigma70_r4_2"/>
    <property type="match status" value="1"/>
</dbReference>
<dbReference type="RefSeq" id="WP_084290405.1">
    <property type="nucleotide sequence ID" value="NZ_FWYB01000009.1"/>
</dbReference>
<dbReference type="InterPro" id="IPR036388">
    <property type="entry name" value="WH-like_DNA-bd_sf"/>
</dbReference>
<evidence type="ECO:0000313" key="8">
    <source>
        <dbReference type="Proteomes" id="UP000192678"/>
    </source>
</evidence>
<dbReference type="PANTHER" id="PTHR43133">
    <property type="entry name" value="RNA POLYMERASE ECF-TYPE SIGMA FACTO"/>
    <property type="match status" value="1"/>
</dbReference>
<evidence type="ECO:0000256" key="3">
    <source>
        <dbReference type="ARBA" id="ARBA00023082"/>
    </source>
</evidence>
<organism evidence="7 8">
    <name type="scientific">Pedobacter nyackensis</name>
    <dbReference type="NCBI Taxonomy" id="475255"/>
    <lineage>
        <taxon>Bacteria</taxon>
        <taxon>Pseudomonadati</taxon>
        <taxon>Bacteroidota</taxon>
        <taxon>Sphingobacteriia</taxon>
        <taxon>Sphingobacteriales</taxon>
        <taxon>Sphingobacteriaceae</taxon>
        <taxon>Pedobacter</taxon>
    </lineage>
</organism>
<evidence type="ECO:0000256" key="4">
    <source>
        <dbReference type="ARBA" id="ARBA00023163"/>
    </source>
</evidence>
<dbReference type="OrthoDB" id="659569at2"/>
<sequence>MGGYSKYTDQDLTEFLRDGDRMAYTEIYNRYNRLLYLFAYKRLGNREEVKDLIHEVFLSLWLNHQHVNLTYSLSTYLHTAVRNKIIDLIAHKQVSGRYIETFNNYVQSGQNTTDHLIRHNELLALIESEIQALPIKMRAVFDLSRKSNYSRKEIAEELGLSEQTVKSHMQHALKILKVKLGSLMVLVFLIDP</sequence>
<comment type="similarity">
    <text evidence="1">Belongs to the sigma-70 factor family. ECF subfamily.</text>
</comment>
<dbReference type="SUPFAM" id="SSF88659">
    <property type="entry name" value="Sigma3 and sigma4 domains of RNA polymerase sigma factors"/>
    <property type="match status" value="1"/>
</dbReference>
<evidence type="ECO:0000256" key="2">
    <source>
        <dbReference type="ARBA" id="ARBA00023015"/>
    </source>
</evidence>
<evidence type="ECO:0000259" key="6">
    <source>
        <dbReference type="Pfam" id="PF08281"/>
    </source>
</evidence>
<dbReference type="Proteomes" id="UP000192678">
    <property type="component" value="Unassembled WGS sequence"/>
</dbReference>
<dbReference type="AlphaFoldDB" id="A0A1W2E198"/>